<feature type="transmembrane region" description="Helical" evidence="6">
    <location>
        <begin position="238"/>
        <end position="256"/>
    </location>
</feature>
<feature type="transmembrane region" description="Helical" evidence="6">
    <location>
        <begin position="479"/>
        <end position="498"/>
    </location>
</feature>
<feature type="transmembrane region" description="Helical" evidence="6">
    <location>
        <begin position="56"/>
        <end position="77"/>
    </location>
</feature>
<keyword evidence="8" id="KW-1185">Reference proteome</keyword>
<keyword evidence="2" id="KW-1003">Cell membrane</keyword>
<keyword evidence="4 6" id="KW-1133">Transmembrane helix</keyword>
<evidence type="ECO:0000256" key="4">
    <source>
        <dbReference type="ARBA" id="ARBA00022989"/>
    </source>
</evidence>
<evidence type="ECO:0000256" key="1">
    <source>
        <dbReference type="ARBA" id="ARBA00004651"/>
    </source>
</evidence>
<evidence type="ECO:0000313" key="8">
    <source>
        <dbReference type="Proteomes" id="UP000824504"/>
    </source>
</evidence>
<feature type="transmembrane region" description="Helical" evidence="6">
    <location>
        <begin position="276"/>
        <end position="295"/>
    </location>
</feature>
<feature type="transmembrane region" description="Helical" evidence="6">
    <location>
        <begin position="204"/>
        <end position="226"/>
    </location>
</feature>
<feature type="transmembrane region" description="Helical" evidence="6">
    <location>
        <begin position="547"/>
        <end position="576"/>
    </location>
</feature>
<feature type="transmembrane region" description="Helical" evidence="6">
    <location>
        <begin position="518"/>
        <end position="535"/>
    </location>
</feature>
<evidence type="ECO:0000256" key="3">
    <source>
        <dbReference type="ARBA" id="ARBA00022692"/>
    </source>
</evidence>
<proteinExistence type="predicted"/>
<sequence length="658" mass="70438">MESRPRPPRRLSLAGLLAVVVAFALPVAFVLAAGAAPYEAIVRVFPGDAVAVTTTILQVIAELAGVITVGALVLVLFLRDATSKEAFQLKPGLDLAIARVAAPIWSLAAGLLIIFNALDTTGVPLSALGQAGALDYVFGAASNSGMTILRFGAAALVAVALTLARRWPTLLISLWASAIAILAPLVTGQVLVGPSHDLGGDAAVIQAVAAYPLLGVLGVFAIMAACGELPGPATWRRFVGCAAVAIPVVVIADGVVTWFKLAGTGLLASATGQLIVARWVVLAVLIAAVVWLAVARRRDTLPTAAPSALALALLAVGSWIALSVAMTREPPPQYFVPTSVQEVFLGFDVTAAPTWAVVTTHWRLNLLFFAIATVGVTLYLVGVRSANQRGVKWPVGRTVAWVLGWVVVVVATSSGIGKYSGPHFGIHMVMHMTLSMLVPVLLSMGGVVTLTLRASRSDAPVHSLHHWVSWLMRWGLTKFLYNPIVAFTLFISSYYGLYFTGLFDFLMRFHWGHQLMNLHFLVVGYLYYSLIIGVDRGPKPLPHIGKLGLAMAAMPFHAFFGVILMNTGSIIAKSYYEWLTLPWADLAAAQELGGGVAWVGGELPSLIVVIALGFQWAKQDRREAARKDRHYDSGLDTEYEDYNRMLERLAARDQEAKQ</sequence>
<comment type="subcellular location">
    <subcellularLocation>
        <location evidence="1">Cell membrane</location>
        <topology evidence="1">Multi-pass membrane protein</topology>
    </subcellularLocation>
</comment>
<keyword evidence="5 6" id="KW-0472">Membrane</keyword>
<feature type="transmembrane region" description="Helical" evidence="6">
    <location>
        <begin position="170"/>
        <end position="192"/>
    </location>
</feature>
<feature type="transmembrane region" description="Helical" evidence="6">
    <location>
        <begin position="97"/>
        <end position="118"/>
    </location>
</feature>
<dbReference type="Proteomes" id="UP000824504">
    <property type="component" value="Chromosome"/>
</dbReference>
<evidence type="ECO:0000256" key="6">
    <source>
        <dbReference type="SAM" id="Phobius"/>
    </source>
</evidence>
<name>A0ABX8SHA7_9ACTN</name>
<evidence type="ECO:0000313" key="7">
    <source>
        <dbReference type="EMBL" id="QXT62782.1"/>
    </source>
</evidence>
<dbReference type="InterPro" id="IPR019108">
    <property type="entry name" value="Caa3_assmbl_CtaG-rel"/>
</dbReference>
<feature type="transmembrane region" description="Helical" evidence="6">
    <location>
        <begin position="428"/>
        <end position="452"/>
    </location>
</feature>
<organism evidence="7 8">
    <name type="scientific">Tessaracoccus palaemonis</name>
    <dbReference type="NCBI Taxonomy" id="2829499"/>
    <lineage>
        <taxon>Bacteria</taxon>
        <taxon>Bacillati</taxon>
        <taxon>Actinomycetota</taxon>
        <taxon>Actinomycetes</taxon>
        <taxon>Propionibacteriales</taxon>
        <taxon>Propionibacteriaceae</taxon>
        <taxon>Tessaracoccus</taxon>
    </lineage>
</organism>
<feature type="transmembrane region" description="Helical" evidence="6">
    <location>
        <begin position="395"/>
        <end position="416"/>
    </location>
</feature>
<dbReference type="EMBL" id="CP079216">
    <property type="protein sequence ID" value="QXT62782.1"/>
    <property type="molecule type" value="Genomic_DNA"/>
</dbReference>
<dbReference type="RefSeq" id="WP_219081985.1">
    <property type="nucleotide sequence ID" value="NZ_CP079216.1"/>
</dbReference>
<feature type="transmembrane region" description="Helical" evidence="6">
    <location>
        <begin position="364"/>
        <end position="383"/>
    </location>
</feature>
<keyword evidence="3 6" id="KW-0812">Transmembrane</keyword>
<protein>
    <submittedName>
        <fullName evidence="7">Cytochrome c oxidase assembly protein</fullName>
    </submittedName>
</protein>
<gene>
    <name evidence="7" type="ORF">KDB89_13790</name>
</gene>
<evidence type="ECO:0000256" key="5">
    <source>
        <dbReference type="ARBA" id="ARBA00023136"/>
    </source>
</evidence>
<feature type="transmembrane region" description="Helical" evidence="6">
    <location>
        <begin position="596"/>
        <end position="617"/>
    </location>
</feature>
<reference evidence="7 8" key="1">
    <citation type="submission" date="2021-07" db="EMBL/GenBank/DDBJ databases">
        <title>complete genome sequencing of Tessaracoccus sp.J1M15.</title>
        <authorList>
            <person name="Bae J.-W."/>
            <person name="Kim D.-y."/>
        </authorList>
    </citation>
    <scope>NUCLEOTIDE SEQUENCE [LARGE SCALE GENOMIC DNA]</scope>
    <source>
        <strain evidence="7 8">J1M15</strain>
    </source>
</reference>
<dbReference type="Pfam" id="PF09678">
    <property type="entry name" value="Caa3_CtaG"/>
    <property type="match status" value="1"/>
</dbReference>
<feature type="transmembrane region" description="Helical" evidence="6">
    <location>
        <begin position="307"/>
        <end position="326"/>
    </location>
</feature>
<accession>A0ABX8SHA7</accession>
<evidence type="ECO:0000256" key="2">
    <source>
        <dbReference type="ARBA" id="ARBA00022475"/>
    </source>
</evidence>
<feature type="transmembrane region" description="Helical" evidence="6">
    <location>
        <begin position="138"/>
        <end position="163"/>
    </location>
</feature>